<dbReference type="CDD" id="cd03811">
    <property type="entry name" value="GT4_GT28_WabH-like"/>
    <property type="match status" value="1"/>
</dbReference>
<keyword evidence="4" id="KW-1185">Reference proteome</keyword>
<evidence type="ECO:0000313" key="3">
    <source>
        <dbReference type="EMBL" id="MCK8480606.1"/>
    </source>
</evidence>
<dbReference type="InterPro" id="IPR028098">
    <property type="entry name" value="Glyco_trans_4-like_N"/>
</dbReference>
<feature type="domain" description="Glycosyltransferase subfamily 4-like N-terminal" evidence="2">
    <location>
        <begin position="15"/>
        <end position="186"/>
    </location>
</feature>
<feature type="domain" description="Glycosyl transferase family 1" evidence="1">
    <location>
        <begin position="200"/>
        <end position="364"/>
    </location>
</feature>
<dbReference type="Proteomes" id="UP001203687">
    <property type="component" value="Unassembled WGS sequence"/>
</dbReference>
<accession>A0ABT0H8A7</accession>
<dbReference type="PANTHER" id="PTHR12526">
    <property type="entry name" value="GLYCOSYLTRANSFERASE"/>
    <property type="match status" value="1"/>
</dbReference>
<comment type="caution">
    <text evidence="3">The sequence shown here is derived from an EMBL/GenBank/DDBJ whole genome shotgun (WGS) entry which is preliminary data.</text>
</comment>
<dbReference type="Gene3D" id="3.40.50.2000">
    <property type="entry name" value="Glycogen Phosphorylase B"/>
    <property type="match status" value="2"/>
</dbReference>
<name>A0ABT0H8A7_9FLAO</name>
<evidence type="ECO:0000259" key="1">
    <source>
        <dbReference type="Pfam" id="PF00534"/>
    </source>
</evidence>
<dbReference type="InterPro" id="IPR001296">
    <property type="entry name" value="Glyco_trans_1"/>
</dbReference>
<protein>
    <submittedName>
        <fullName evidence="3">Glycosyltransferase</fullName>
    </submittedName>
</protein>
<dbReference type="EMBL" id="JALPQF010000007">
    <property type="protein sequence ID" value="MCK8480606.1"/>
    <property type="molecule type" value="Genomic_DNA"/>
</dbReference>
<gene>
    <name evidence="3" type="ORF">MUY34_08245</name>
</gene>
<dbReference type="PANTHER" id="PTHR12526:SF630">
    <property type="entry name" value="GLYCOSYLTRANSFERASE"/>
    <property type="match status" value="1"/>
</dbReference>
<dbReference type="Pfam" id="PF13439">
    <property type="entry name" value="Glyco_transf_4"/>
    <property type="match status" value="1"/>
</dbReference>
<evidence type="ECO:0000313" key="4">
    <source>
        <dbReference type="Proteomes" id="UP001203687"/>
    </source>
</evidence>
<organism evidence="3 4">
    <name type="scientific">Psychroserpens algicola</name>
    <dbReference type="NCBI Taxonomy" id="1719034"/>
    <lineage>
        <taxon>Bacteria</taxon>
        <taxon>Pseudomonadati</taxon>
        <taxon>Bacteroidota</taxon>
        <taxon>Flavobacteriia</taxon>
        <taxon>Flavobacteriales</taxon>
        <taxon>Flavobacteriaceae</taxon>
        <taxon>Psychroserpens</taxon>
    </lineage>
</organism>
<evidence type="ECO:0000259" key="2">
    <source>
        <dbReference type="Pfam" id="PF13439"/>
    </source>
</evidence>
<sequence length="386" mass="44127">MNKKKICILTISLNMGGAERVISLLLKHLVHDYDVTLVLLSDDIEFDIPEQVTLHVLGKSNILKNKPPHSKLKSTVMFIYKYYKIVKREKFDIAMSFLALPNIINSIIANYVNHKKTHTVISERCYPSEMYKQGTFAMKMAKLFYPIFYNKNDRLFSNSVHINEDLKENFKIKIPMDVIYNPIEISHPKPFKDSYDGSAPFKIINVGSHSHAKNQELILNALRTLDTNVSLTILGTGNLTQDLKDYIQTHHITNDIHMPGKVKNVGEYLLQSDCFVLSSITEGFPNVLLEAMAIGIPVISTNCMSGPLEILNDNEEVTIDDGEFYLAKYGILINVNDNIALTKAITFFKDNDDMRKKYSDLGYKKAKQYDLPEIYKEVKLLLDNEY</sequence>
<dbReference type="RefSeq" id="WP_248412673.1">
    <property type="nucleotide sequence ID" value="NZ_JALPQF010000007.1"/>
</dbReference>
<proteinExistence type="predicted"/>
<dbReference type="SUPFAM" id="SSF53756">
    <property type="entry name" value="UDP-Glycosyltransferase/glycogen phosphorylase"/>
    <property type="match status" value="1"/>
</dbReference>
<dbReference type="Pfam" id="PF00534">
    <property type="entry name" value="Glycos_transf_1"/>
    <property type="match status" value="1"/>
</dbReference>
<reference evidence="3" key="1">
    <citation type="submission" date="2022-04" db="EMBL/GenBank/DDBJ databases">
        <authorList>
            <person name="Ren T."/>
        </authorList>
    </citation>
    <scope>NUCLEOTIDE SEQUENCE</scope>
    <source>
        <strain evidence="3">F63249</strain>
    </source>
</reference>